<dbReference type="InterPro" id="IPR017455">
    <property type="entry name" value="Znf_FYVE-rel"/>
</dbReference>
<dbReference type="GO" id="GO:0032584">
    <property type="term" value="C:growth cone membrane"/>
    <property type="evidence" value="ECO:0007669"/>
    <property type="project" value="UniProtKB-SubCell"/>
</dbReference>
<dbReference type="GO" id="GO:0072659">
    <property type="term" value="P:protein localization to plasma membrane"/>
    <property type="evidence" value="ECO:0007669"/>
    <property type="project" value="InterPro"/>
</dbReference>
<evidence type="ECO:0000313" key="21">
    <source>
        <dbReference type="EMBL" id="KAJ8250729.1"/>
    </source>
</evidence>
<evidence type="ECO:0000256" key="9">
    <source>
        <dbReference type="ARBA" id="ARBA00022771"/>
    </source>
</evidence>
<dbReference type="InterPro" id="IPR013083">
    <property type="entry name" value="Znf_RING/FYVE/PHD"/>
</dbReference>
<dbReference type="GO" id="GO:0071782">
    <property type="term" value="C:endoplasmic reticulum tubular network"/>
    <property type="evidence" value="ECO:0007669"/>
    <property type="project" value="TreeGrafter"/>
</dbReference>
<keyword evidence="10" id="KW-0256">Endoplasmic reticulum</keyword>
<keyword evidence="9 16" id="KW-0863">Zinc-finger</keyword>
<evidence type="ECO:0000256" key="16">
    <source>
        <dbReference type="PROSITE-ProRule" id="PRU00091"/>
    </source>
</evidence>
<reference evidence="21" key="1">
    <citation type="journal article" date="2023" name="Science">
        <title>Genome structures resolve the early diversification of teleost fishes.</title>
        <authorList>
            <person name="Parey E."/>
            <person name="Louis A."/>
            <person name="Montfort J."/>
            <person name="Bouchez O."/>
            <person name="Roques C."/>
            <person name="Iampietro C."/>
            <person name="Lluch J."/>
            <person name="Castinel A."/>
            <person name="Donnadieu C."/>
            <person name="Desvignes T."/>
            <person name="Floi Bucao C."/>
            <person name="Jouanno E."/>
            <person name="Wen M."/>
            <person name="Mejri S."/>
            <person name="Dirks R."/>
            <person name="Jansen H."/>
            <person name="Henkel C."/>
            <person name="Chen W.J."/>
            <person name="Zahm M."/>
            <person name="Cabau C."/>
            <person name="Klopp C."/>
            <person name="Thompson A.W."/>
            <person name="Robinson-Rechavi M."/>
            <person name="Braasch I."/>
            <person name="Lecointre G."/>
            <person name="Bobe J."/>
            <person name="Postlethwait J.H."/>
            <person name="Berthelot C."/>
            <person name="Roest Crollius H."/>
            <person name="Guiguen Y."/>
        </authorList>
    </citation>
    <scope>NUCLEOTIDE SEQUENCE</scope>
    <source>
        <strain evidence="21">Concon-B</strain>
    </source>
</reference>
<sequence>MFWAAVHLPLIRYAARVSFVSTAFLLEDGLMLSVTQSWSNSQGSLETLHPIQKPTERQAAQDRTVFVRMPQSRANSAPCLYFPQTGEEASNTFVSSEALTFDVFNTVTTLRKLLVFLEPVNICCRLVKYVLGWKICSLLGCVLLNVLFLTLSEEAWFLLGLLCTLALATLGYLKGCPRWGGSKRAFQRRSSSGERAAELHPSQQELALELKSLLLELDGMMSQACLSAESTYRLLCWGRCRSSALFYGSLLTLLYLLYTAPGRYTLLLTNSALFLWKGELHQVVRNIFWRRSKTTEEEQSENRGKTPFPGHAGLSWVVGDSNDPDADYDFKDAIEDGDDDDSPLMLRRGALVGLIPSFHQKGQKRARRPRLHSSSNSGNCSRCNTSFSVLKKKKNCSNCGSSFCTRCCCKVQRSCLDTAAPDQNGTVFVCNLCNVSLSKQE</sequence>
<evidence type="ECO:0000256" key="14">
    <source>
        <dbReference type="ARBA" id="ARBA00023273"/>
    </source>
</evidence>
<dbReference type="GO" id="GO:0045773">
    <property type="term" value="P:positive regulation of axon extension"/>
    <property type="evidence" value="ECO:0007669"/>
    <property type="project" value="TreeGrafter"/>
</dbReference>
<evidence type="ECO:0000256" key="15">
    <source>
        <dbReference type="ARBA" id="ARBA00032025"/>
    </source>
</evidence>
<feature type="chain" id="PRO_5040498311" description="Protrudin" evidence="19">
    <location>
        <begin position="17"/>
        <end position="441"/>
    </location>
</feature>
<dbReference type="InterPro" id="IPR000306">
    <property type="entry name" value="Znf_FYVE"/>
</dbReference>
<dbReference type="PANTHER" id="PTHR14543:SF1">
    <property type="entry name" value="PROTRUDIN"/>
    <property type="match status" value="1"/>
</dbReference>
<dbReference type="GO" id="GO:0005789">
    <property type="term" value="C:endoplasmic reticulum membrane"/>
    <property type="evidence" value="ECO:0007669"/>
    <property type="project" value="UniProtKB-SubCell"/>
</dbReference>
<dbReference type="GO" id="GO:0071787">
    <property type="term" value="P:endoplasmic reticulum tubular network formation"/>
    <property type="evidence" value="ECO:0007669"/>
    <property type="project" value="InterPro"/>
</dbReference>
<evidence type="ECO:0000256" key="1">
    <source>
        <dbReference type="ARBA" id="ARBA00004195"/>
    </source>
</evidence>
<keyword evidence="6 18" id="KW-0812">Transmembrane</keyword>
<evidence type="ECO:0000256" key="11">
    <source>
        <dbReference type="ARBA" id="ARBA00022833"/>
    </source>
</evidence>
<evidence type="ECO:0000256" key="6">
    <source>
        <dbReference type="ARBA" id="ARBA00022692"/>
    </source>
</evidence>
<evidence type="ECO:0000259" key="20">
    <source>
        <dbReference type="PROSITE" id="PS50178"/>
    </source>
</evidence>
<dbReference type="GO" id="GO:0031175">
    <property type="term" value="P:neuron projection development"/>
    <property type="evidence" value="ECO:0007669"/>
    <property type="project" value="TreeGrafter"/>
</dbReference>
<protein>
    <recommendedName>
        <fullName evidence="4">Protrudin</fullName>
    </recommendedName>
    <alternativeName>
        <fullName evidence="15">Zinc finger FYVE domain-containing protein 27</fullName>
    </alternativeName>
</protein>
<dbReference type="PANTHER" id="PTHR14543">
    <property type="entry name" value="PROTRUDIN"/>
    <property type="match status" value="1"/>
</dbReference>
<dbReference type="EMBL" id="JAFJMO010000018">
    <property type="protein sequence ID" value="KAJ8250729.1"/>
    <property type="molecule type" value="Genomic_DNA"/>
</dbReference>
<dbReference type="AlphaFoldDB" id="A0A9Q1HNT2"/>
<feature type="transmembrane region" description="Helical" evidence="18">
    <location>
        <begin position="155"/>
        <end position="173"/>
    </location>
</feature>
<keyword evidence="5" id="KW-1003">Cell membrane</keyword>
<feature type="transmembrane region" description="Helical" evidence="18">
    <location>
        <begin position="244"/>
        <end position="261"/>
    </location>
</feature>
<dbReference type="GO" id="GO:0008270">
    <property type="term" value="F:zinc ion binding"/>
    <property type="evidence" value="ECO:0007669"/>
    <property type="project" value="UniProtKB-KW"/>
</dbReference>
<dbReference type="Proteomes" id="UP001152803">
    <property type="component" value="Unassembled WGS sequence"/>
</dbReference>
<evidence type="ECO:0000256" key="4">
    <source>
        <dbReference type="ARBA" id="ARBA00015523"/>
    </source>
</evidence>
<dbReference type="GO" id="GO:0055038">
    <property type="term" value="C:recycling endosome membrane"/>
    <property type="evidence" value="ECO:0007669"/>
    <property type="project" value="UniProtKB-SubCell"/>
</dbReference>
<dbReference type="GO" id="GO:0016192">
    <property type="term" value="P:vesicle-mediated transport"/>
    <property type="evidence" value="ECO:0007669"/>
    <property type="project" value="InterPro"/>
</dbReference>
<evidence type="ECO:0000256" key="17">
    <source>
        <dbReference type="SAM" id="MobiDB-lite"/>
    </source>
</evidence>
<evidence type="ECO:0000256" key="3">
    <source>
        <dbReference type="ARBA" id="ARBA00004477"/>
    </source>
</evidence>
<evidence type="ECO:0000256" key="2">
    <source>
        <dbReference type="ARBA" id="ARBA00004460"/>
    </source>
</evidence>
<evidence type="ECO:0000256" key="13">
    <source>
        <dbReference type="ARBA" id="ARBA00023136"/>
    </source>
</evidence>
<evidence type="ECO:0000256" key="5">
    <source>
        <dbReference type="ARBA" id="ARBA00022475"/>
    </source>
</evidence>
<feature type="domain" description="FYVE-type" evidence="20">
    <location>
        <begin position="374"/>
        <end position="438"/>
    </location>
</feature>
<feature type="transmembrane region" description="Helical" evidence="18">
    <location>
        <begin position="131"/>
        <end position="149"/>
    </location>
</feature>
<evidence type="ECO:0000256" key="7">
    <source>
        <dbReference type="ARBA" id="ARBA00022723"/>
    </source>
</evidence>
<keyword evidence="14" id="KW-0966">Cell projection</keyword>
<feature type="signal peptide" evidence="19">
    <location>
        <begin position="1"/>
        <end position="16"/>
    </location>
</feature>
<gene>
    <name evidence="21" type="ORF">COCON_G00226510</name>
</gene>
<dbReference type="GO" id="GO:0048011">
    <property type="term" value="P:neurotrophin TRK receptor signaling pathway"/>
    <property type="evidence" value="ECO:0007669"/>
    <property type="project" value="TreeGrafter"/>
</dbReference>
<evidence type="ECO:0000256" key="18">
    <source>
        <dbReference type="SAM" id="Phobius"/>
    </source>
</evidence>
<evidence type="ECO:0000256" key="8">
    <source>
        <dbReference type="ARBA" id="ARBA00022753"/>
    </source>
</evidence>
<organism evidence="21 22">
    <name type="scientific">Conger conger</name>
    <name type="common">Conger eel</name>
    <name type="synonym">Muraena conger</name>
    <dbReference type="NCBI Taxonomy" id="82655"/>
    <lineage>
        <taxon>Eukaryota</taxon>
        <taxon>Metazoa</taxon>
        <taxon>Chordata</taxon>
        <taxon>Craniata</taxon>
        <taxon>Vertebrata</taxon>
        <taxon>Euteleostomi</taxon>
        <taxon>Actinopterygii</taxon>
        <taxon>Neopterygii</taxon>
        <taxon>Teleostei</taxon>
        <taxon>Anguilliformes</taxon>
        <taxon>Congridae</taxon>
        <taxon>Conger</taxon>
    </lineage>
</organism>
<keyword evidence="11" id="KW-0862">Zinc</keyword>
<accession>A0A9Q1HNT2</accession>
<keyword evidence="8" id="KW-0967">Endosome</keyword>
<keyword evidence="22" id="KW-1185">Reference proteome</keyword>
<evidence type="ECO:0000256" key="12">
    <source>
        <dbReference type="ARBA" id="ARBA00022989"/>
    </source>
</evidence>
<proteinExistence type="predicted"/>
<dbReference type="InterPro" id="IPR011011">
    <property type="entry name" value="Znf_FYVE_PHD"/>
</dbReference>
<dbReference type="SMART" id="SM00064">
    <property type="entry name" value="FYVE"/>
    <property type="match status" value="1"/>
</dbReference>
<dbReference type="InterPro" id="IPR042405">
    <property type="entry name" value="Protrudin"/>
</dbReference>
<keyword evidence="13 18" id="KW-0472">Membrane</keyword>
<dbReference type="SUPFAM" id="SSF57903">
    <property type="entry name" value="FYVE/PHD zinc finger"/>
    <property type="match status" value="1"/>
</dbReference>
<feature type="region of interest" description="Disordered" evidence="17">
    <location>
        <begin position="359"/>
        <end position="381"/>
    </location>
</feature>
<dbReference type="Gene3D" id="3.30.40.10">
    <property type="entry name" value="Zinc/RING finger domain, C3HC4 (zinc finger)"/>
    <property type="match status" value="1"/>
</dbReference>
<feature type="compositionally biased region" description="Basic residues" evidence="17">
    <location>
        <begin position="361"/>
        <end position="371"/>
    </location>
</feature>
<keyword evidence="12 18" id="KW-1133">Transmembrane helix</keyword>
<keyword evidence="7" id="KW-0479">Metal-binding</keyword>
<comment type="subcellular location">
    <subcellularLocation>
        <location evidence="2">Cell projection</location>
        <location evidence="2">Growth cone membrane</location>
        <topology evidence="2">Multi-pass membrane protein</topology>
    </subcellularLocation>
    <subcellularLocation>
        <location evidence="3">Endoplasmic reticulum membrane</location>
        <topology evidence="3">Multi-pass membrane protein</topology>
    </subcellularLocation>
    <subcellularLocation>
        <location evidence="1">Recycling endosome membrane</location>
        <topology evidence="1">Multi-pass membrane protein</topology>
    </subcellularLocation>
</comment>
<name>A0A9Q1HNT2_CONCO</name>
<dbReference type="PROSITE" id="PS50178">
    <property type="entry name" value="ZF_FYVE"/>
    <property type="match status" value="1"/>
</dbReference>
<evidence type="ECO:0000256" key="19">
    <source>
        <dbReference type="SAM" id="SignalP"/>
    </source>
</evidence>
<evidence type="ECO:0000313" key="22">
    <source>
        <dbReference type="Proteomes" id="UP001152803"/>
    </source>
</evidence>
<evidence type="ECO:0000256" key="10">
    <source>
        <dbReference type="ARBA" id="ARBA00022824"/>
    </source>
</evidence>
<keyword evidence="19" id="KW-0732">Signal</keyword>
<dbReference type="OrthoDB" id="8960959at2759"/>
<comment type="caution">
    <text evidence="21">The sequence shown here is derived from an EMBL/GenBank/DDBJ whole genome shotgun (WGS) entry which is preliminary data.</text>
</comment>